<dbReference type="PATRIC" id="fig|930944.6.peg.2370"/>
<keyword evidence="1" id="KW-0472">Membrane</keyword>
<reference evidence="2 3" key="1">
    <citation type="journal article" date="2011" name="J. Bacteriol.">
        <title>Complete genome sequence of Yersinia enterocolitica subsp. palearctica serogroup O:3.</title>
        <authorList>
            <person name="Batzilla J."/>
            <person name="Hoper D."/>
            <person name="Antonenka U."/>
            <person name="Heesemann J."/>
            <person name="Rakin A."/>
        </authorList>
    </citation>
    <scope>NUCLEOTIDE SEQUENCE [LARGE SCALE GENOMIC DNA]</scope>
    <source>
        <strain evidence="3">DSM 13030 / CIP 106945 / Y11</strain>
    </source>
</reference>
<dbReference type="SUPFAM" id="SSF82866">
    <property type="entry name" value="Multidrug efflux transporter AcrB transmembrane domain"/>
    <property type="match status" value="1"/>
</dbReference>
<dbReference type="GO" id="GO:0016020">
    <property type="term" value="C:membrane"/>
    <property type="evidence" value="ECO:0007669"/>
    <property type="project" value="InterPro"/>
</dbReference>
<evidence type="ECO:0000313" key="3">
    <source>
        <dbReference type="Proteomes" id="UP000008084"/>
    </source>
</evidence>
<evidence type="ECO:0000256" key="1">
    <source>
        <dbReference type="SAM" id="Phobius"/>
    </source>
</evidence>
<gene>
    <name evidence="2" type="ordered locus">Y11_23871</name>
</gene>
<proteinExistence type="predicted"/>
<dbReference type="Proteomes" id="UP000008084">
    <property type="component" value="Chromosome"/>
</dbReference>
<dbReference type="HOGENOM" id="CLU_002755_2_9_6"/>
<keyword evidence="1" id="KW-1133">Transmembrane helix</keyword>
<protein>
    <submittedName>
        <fullName evidence="2">Putative integral membrane efflux protein</fullName>
    </submittedName>
</protein>
<evidence type="ECO:0000313" key="2">
    <source>
        <dbReference type="EMBL" id="CBY25794.1"/>
    </source>
</evidence>
<dbReference type="Pfam" id="PF00873">
    <property type="entry name" value="ACR_tran"/>
    <property type="match status" value="1"/>
</dbReference>
<name>A0A0H3NRE6_YERE1</name>
<sequence length="63" mass="6918">MPLVFASGAGAMSRQIIGITVFGGMLMATAIGILFIPALYLHIQRLREWAKSHKQPSDKDPQH</sequence>
<accession>A0A0H3NRE6</accession>
<organism evidence="2 3">
    <name type="scientific">Yersinia enterocolitica subsp. palearctica serotype O:3 (strain DSM 13030 / CIP 106945 / Y11)</name>
    <dbReference type="NCBI Taxonomy" id="930944"/>
    <lineage>
        <taxon>Bacteria</taxon>
        <taxon>Pseudomonadati</taxon>
        <taxon>Pseudomonadota</taxon>
        <taxon>Gammaproteobacteria</taxon>
        <taxon>Enterobacterales</taxon>
        <taxon>Yersiniaceae</taxon>
        <taxon>Yersinia</taxon>
    </lineage>
</organism>
<keyword evidence="1" id="KW-0812">Transmembrane</keyword>
<dbReference type="AlphaFoldDB" id="A0A0H3NRE6"/>
<dbReference type="Gene3D" id="1.20.1640.10">
    <property type="entry name" value="Multidrug efflux transporter AcrB transmembrane domain"/>
    <property type="match status" value="1"/>
</dbReference>
<feature type="transmembrane region" description="Helical" evidence="1">
    <location>
        <begin position="16"/>
        <end position="41"/>
    </location>
</feature>
<dbReference type="GO" id="GO:0022857">
    <property type="term" value="F:transmembrane transporter activity"/>
    <property type="evidence" value="ECO:0007669"/>
    <property type="project" value="InterPro"/>
</dbReference>
<dbReference type="InterPro" id="IPR001036">
    <property type="entry name" value="Acrflvin-R"/>
</dbReference>
<dbReference type="EMBL" id="FR729477">
    <property type="protein sequence ID" value="CBY25794.1"/>
    <property type="molecule type" value="Genomic_DNA"/>
</dbReference>
<dbReference type="KEGG" id="yey:Y11_23871"/>